<protein>
    <submittedName>
        <fullName evidence="2">Uncharacterized protein</fullName>
    </submittedName>
</protein>
<keyword evidence="3" id="KW-1185">Reference proteome</keyword>
<organism evidence="2 3">
    <name type="scientific">Knipowitschia caucasica</name>
    <name type="common">Caucasian dwarf goby</name>
    <name type="synonym">Pomatoschistus caucasicus</name>
    <dbReference type="NCBI Taxonomy" id="637954"/>
    <lineage>
        <taxon>Eukaryota</taxon>
        <taxon>Metazoa</taxon>
        <taxon>Chordata</taxon>
        <taxon>Craniata</taxon>
        <taxon>Vertebrata</taxon>
        <taxon>Euteleostomi</taxon>
        <taxon>Actinopterygii</taxon>
        <taxon>Neopterygii</taxon>
        <taxon>Teleostei</taxon>
        <taxon>Neoteleostei</taxon>
        <taxon>Acanthomorphata</taxon>
        <taxon>Gobiaria</taxon>
        <taxon>Gobiiformes</taxon>
        <taxon>Gobioidei</taxon>
        <taxon>Gobiidae</taxon>
        <taxon>Gobiinae</taxon>
        <taxon>Knipowitschia</taxon>
    </lineage>
</organism>
<reference evidence="2 3" key="1">
    <citation type="submission" date="2024-04" db="EMBL/GenBank/DDBJ databases">
        <authorList>
            <person name="Waldvogel A.-M."/>
            <person name="Schoenle A."/>
        </authorList>
    </citation>
    <scope>NUCLEOTIDE SEQUENCE [LARGE SCALE GENOMIC DNA]</scope>
</reference>
<dbReference type="EMBL" id="OZ035836">
    <property type="protein sequence ID" value="CAL1579372.1"/>
    <property type="molecule type" value="Genomic_DNA"/>
</dbReference>
<feature type="region of interest" description="Disordered" evidence="1">
    <location>
        <begin position="1"/>
        <end position="96"/>
    </location>
</feature>
<evidence type="ECO:0000313" key="2">
    <source>
        <dbReference type="EMBL" id="CAL1579372.1"/>
    </source>
</evidence>
<sequence>MAAVVWVNKSSDSGGGQLQPCSRLFTGLSEGPAPPLGPLSASGSRQLAGEGGEAEGADQREIDETGVREEQSRLISQSEGDSAKGPPELKRATPGCLSLHKWPKTLVL</sequence>
<dbReference type="AlphaFoldDB" id="A0AAV2JUW6"/>
<evidence type="ECO:0000313" key="3">
    <source>
        <dbReference type="Proteomes" id="UP001497482"/>
    </source>
</evidence>
<evidence type="ECO:0000256" key="1">
    <source>
        <dbReference type="SAM" id="MobiDB-lite"/>
    </source>
</evidence>
<dbReference type="Proteomes" id="UP001497482">
    <property type="component" value="Chromosome 14"/>
</dbReference>
<feature type="compositionally biased region" description="Basic and acidic residues" evidence="1">
    <location>
        <begin position="57"/>
        <end position="72"/>
    </location>
</feature>
<proteinExistence type="predicted"/>
<name>A0AAV2JUW6_KNICA</name>
<gene>
    <name evidence="2" type="ORF">KC01_LOCUS10431</name>
</gene>
<accession>A0AAV2JUW6</accession>